<dbReference type="SUPFAM" id="SSF54285">
    <property type="entry name" value="MoaD/ThiS"/>
    <property type="match status" value="1"/>
</dbReference>
<protein>
    <submittedName>
        <fullName evidence="1">Molybdopterin synthase sulfur carrier subunit</fullName>
    </submittedName>
</protein>
<dbReference type="RefSeq" id="WP_067762039.1">
    <property type="nucleotide sequence ID" value="NZ_CP183909.1"/>
</dbReference>
<dbReference type="STRING" id="1443941.A9J31_11520"/>
<comment type="caution">
    <text evidence="1">The sequence shown here is derived from an EMBL/GenBank/DDBJ whole genome shotgun (WGS) entry which is preliminary data.</text>
</comment>
<organism evidence="1 2">
    <name type="scientific">Acinetobacter gandensis</name>
    <dbReference type="NCBI Taxonomy" id="1443941"/>
    <lineage>
        <taxon>Bacteria</taxon>
        <taxon>Pseudomonadati</taxon>
        <taxon>Pseudomonadota</taxon>
        <taxon>Gammaproteobacteria</taxon>
        <taxon>Moraxellales</taxon>
        <taxon>Moraxellaceae</taxon>
        <taxon>Acinetobacter</taxon>
    </lineage>
</organism>
<dbReference type="InterPro" id="IPR016155">
    <property type="entry name" value="Mopterin_synth/thiamin_S_b"/>
</dbReference>
<evidence type="ECO:0000313" key="1">
    <source>
        <dbReference type="EMBL" id="OBX29739.1"/>
    </source>
</evidence>
<keyword evidence="2" id="KW-1185">Reference proteome</keyword>
<reference evidence="2" key="1">
    <citation type="submission" date="2016-06" db="EMBL/GenBank/DDBJ databases">
        <authorList>
            <person name="Radolfova-Krizova L."/>
            <person name="Nemec A."/>
        </authorList>
    </citation>
    <scope>NUCLEOTIDE SEQUENCE [LARGE SCALE GENOMIC DNA]</scope>
    <source>
        <strain evidence="2">ANC 4275</strain>
    </source>
</reference>
<dbReference type="Pfam" id="PF02597">
    <property type="entry name" value="ThiS"/>
    <property type="match status" value="1"/>
</dbReference>
<dbReference type="Gene3D" id="3.10.20.30">
    <property type="match status" value="1"/>
</dbReference>
<accession>A0A1A7RDY9</accession>
<evidence type="ECO:0000313" key="2">
    <source>
        <dbReference type="Proteomes" id="UP000185753"/>
    </source>
</evidence>
<name>A0A1A7RDY9_9GAMM</name>
<dbReference type="Proteomes" id="UP000185753">
    <property type="component" value="Unassembled WGS sequence"/>
</dbReference>
<dbReference type="CDD" id="cd17040">
    <property type="entry name" value="Ubl_MoaD_like"/>
    <property type="match status" value="1"/>
</dbReference>
<proteinExistence type="predicted"/>
<dbReference type="AlphaFoldDB" id="A0A1A7RDY9"/>
<gene>
    <name evidence="1" type="ORF">A9J31_11520</name>
</gene>
<dbReference type="OrthoDB" id="6702804at2"/>
<dbReference type="EMBL" id="LZDS01000003">
    <property type="protein sequence ID" value="OBX29739.1"/>
    <property type="molecule type" value="Genomic_DNA"/>
</dbReference>
<sequence>MAELLIQMINIKIESYGAIQRQLPEDLSLQCTVGSTVDDVLDYVIRAYPDAYGSLERCACAMGEDIISRNTILKHDAVIVLLSPVAGG</sequence>
<dbReference type="InterPro" id="IPR003749">
    <property type="entry name" value="ThiS/MoaD-like"/>
</dbReference>
<dbReference type="InterPro" id="IPR012675">
    <property type="entry name" value="Beta-grasp_dom_sf"/>
</dbReference>